<protein>
    <submittedName>
        <fullName evidence="1">Uncharacterized protein</fullName>
    </submittedName>
</protein>
<accession>A0A8S5LSG1</accession>
<sequence>MTKQTTDYNKVPRKTNALEEANELLDKHVQPVAKGRVKKPGVGKWLGNVFFGEEGFRGWSSHMFYEVVVPSLQNGLADMATTAVQRAIFGQDYIHARRNSSGYWGRGVTNVTRMDAYRNDYTRSYAKRNRHTSNYVEEIIFETRQDAQEVFNIMLANLDTYGIVTVGDFYELSDQPAKFTDQSFGWTINAGGQGLAGARIVAARGGGFKINFPQPVEV</sequence>
<proteinExistence type="predicted"/>
<dbReference type="EMBL" id="BK014726">
    <property type="protein sequence ID" value="DAD72800.1"/>
    <property type="molecule type" value="Genomic_DNA"/>
</dbReference>
<reference evidence="1" key="1">
    <citation type="journal article" date="2021" name="Proc. Natl. Acad. Sci. U.S.A.">
        <title>A Catalog of Tens of Thousands of Viruses from Human Metagenomes Reveals Hidden Associations with Chronic Diseases.</title>
        <authorList>
            <person name="Tisza M.J."/>
            <person name="Buck C.B."/>
        </authorList>
    </citation>
    <scope>NUCLEOTIDE SEQUENCE</scope>
    <source>
        <strain evidence="1">CtYBm1</strain>
    </source>
</reference>
<name>A0A8S5LSG1_9CAUD</name>
<organism evidence="1">
    <name type="scientific">Siphoviridae sp. ctYBm1</name>
    <dbReference type="NCBI Taxonomy" id="2826374"/>
    <lineage>
        <taxon>Viruses</taxon>
        <taxon>Duplodnaviria</taxon>
        <taxon>Heunggongvirae</taxon>
        <taxon>Uroviricota</taxon>
        <taxon>Caudoviricetes</taxon>
    </lineage>
</organism>
<evidence type="ECO:0000313" key="1">
    <source>
        <dbReference type="EMBL" id="DAD72800.1"/>
    </source>
</evidence>